<accession>A0AAD8HBY4</accession>
<reference evidence="2" key="1">
    <citation type="submission" date="2023-02" db="EMBL/GenBank/DDBJ databases">
        <title>Genome of toxic invasive species Heracleum sosnowskyi carries increased number of genes despite the absence of recent whole-genome duplications.</title>
        <authorList>
            <person name="Schelkunov M."/>
            <person name="Shtratnikova V."/>
            <person name="Makarenko M."/>
            <person name="Klepikova A."/>
            <person name="Omelchenko D."/>
            <person name="Novikova G."/>
            <person name="Obukhova E."/>
            <person name="Bogdanov V."/>
            <person name="Penin A."/>
            <person name="Logacheva M."/>
        </authorList>
    </citation>
    <scope>NUCLEOTIDE SEQUENCE</scope>
    <source>
        <strain evidence="2">Hsosn_3</strain>
        <tissue evidence="2">Leaf</tissue>
    </source>
</reference>
<proteinExistence type="predicted"/>
<name>A0AAD8HBY4_9APIA</name>
<evidence type="ECO:0000256" key="1">
    <source>
        <dbReference type="SAM" id="MobiDB-lite"/>
    </source>
</evidence>
<protein>
    <submittedName>
        <fullName evidence="2">Uncharacterized protein</fullName>
    </submittedName>
</protein>
<feature type="region of interest" description="Disordered" evidence="1">
    <location>
        <begin position="1"/>
        <end position="24"/>
    </location>
</feature>
<keyword evidence="3" id="KW-1185">Reference proteome</keyword>
<sequence>MSGPQINSIRHQGDNGTIDGQGSVCLAKRHSPSSLYHYLIRPLWSHFTGSKVGTNVHENQIDKRAKTEEEQEQVQHPKEFHQLYGTNLSPATAPKTKTKCCQN</sequence>
<evidence type="ECO:0000313" key="3">
    <source>
        <dbReference type="Proteomes" id="UP001237642"/>
    </source>
</evidence>
<organism evidence="2 3">
    <name type="scientific">Heracleum sosnowskyi</name>
    <dbReference type="NCBI Taxonomy" id="360622"/>
    <lineage>
        <taxon>Eukaryota</taxon>
        <taxon>Viridiplantae</taxon>
        <taxon>Streptophyta</taxon>
        <taxon>Embryophyta</taxon>
        <taxon>Tracheophyta</taxon>
        <taxon>Spermatophyta</taxon>
        <taxon>Magnoliopsida</taxon>
        <taxon>eudicotyledons</taxon>
        <taxon>Gunneridae</taxon>
        <taxon>Pentapetalae</taxon>
        <taxon>asterids</taxon>
        <taxon>campanulids</taxon>
        <taxon>Apiales</taxon>
        <taxon>Apiaceae</taxon>
        <taxon>Apioideae</taxon>
        <taxon>apioid superclade</taxon>
        <taxon>Tordylieae</taxon>
        <taxon>Tordyliinae</taxon>
        <taxon>Heracleum</taxon>
    </lineage>
</organism>
<dbReference type="Proteomes" id="UP001237642">
    <property type="component" value="Unassembled WGS sequence"/>
</dbReference>
<reference evidence="2" key="2">
    <citation type="submission" date="2023-05" db="EMBL/GenBank/DDBJ databases">
        <authorList>
            <person name="Schelkunov M.I."/>
        </authorList>
    </citation>
    <scope>NUCLEOTIDE SEQUENCE</scope>
    <source>
        <strain evidence="2">Hsosn_3</strain>
        <tissue evidence="2">Leaf</tissue>
    </source>
</reference>
<comment type="caution">
    <text evidence="2">The sequence shown here is derived from an EMBL/GenBank/DDBJ whole genome shotgun (WGS) entry which is preliminary data.</text>
</comment>
<feature type="compositionally biased region" description="Polar residues" evidence="1">
    <location>
        <begin position="1"/>
        <end position="20"/>
    </location>
</feature>
<evidence type="ECO:0000313" key="2">
    <source>
        <dbReference type="EMBL" id="KAK1364700.1"/>
    </source>
</evidence>
<dbReference type="AlphaFoldDB" id="A0AAD8HBY4"/>
<dbReference type="EMBL" id="JAUIZM010000009">
    <property type="protein sequence ID" value="KAK1364700.1"/>
    <property type="molecule type" value="Genomic_DNA"/>
</dbReference>
<gene>
    <name evidence="2" type="ORF">POM88_040261</name>
</gene>